<dbReference type="Proteomes" id="UP000295264">
    <property type="component" value="Unassembled WGS sequence"/>
</dbReference>
<evidence type="ECO:0000256" key="3">
    <source>
        <dbReference type="ARBA" id="ARBA00022670"/>
    </source>
</evidence>
<sequence length="1352" mass="150244">MSQWWEYPALPRRPGERAILKAKAICGGGRTGRLAKPVGPRRRLQLRGAPTLLALTWTFAPIPTSAPAPPAMDSAARDKMQPALPPGPEWPEQERAEQLARGAALKWASGIFYRPEQLARLGQYRSREVQRTCSLEARIKSVVQSYLEGVKTGVRQLAWALEAVQGAREALGQAHGLLWGMAEAAQTLEPLREQVVQHKQLQAMSQLLPRLRAVPAALAHTQTLIDAQRLLEAYVSLRELEQLQEETWAPLGGLELPVFEGLGPLAEALGQAVEAAAGAAGRLAREDPALLVAAMRVAEVDAGRTTSLEQAARDWRQRCLRALQEGLEQIHFGTPLQPGPGALAEWLEALRVALPAELAAAEALVAPCCPPHYNVVRLWAHTLHSGLRRCLQQLLEGPQLEAADAFTLLHWALHVYLGPEMMGSLELGPEADVSDLEPLLTLENIEQLEAIFVAKVQASVAQWLQKALDGDVAEWGREQEPDTDPSGFYHSPMPAIVLQILEENIRVTRMVSESLQRRVHGMALSELSAFLRSFSDALIRFSRDHLRGEATAPHYVPYLLATLNHQSALSSSVSVLQPDWVAPGALAPVEAALDELQRRICRLVLEALLAELQPLFAALPSRRWLSSPELLDDVCERTASFCQDFRHVRDPAVQLLLAEAERTVVLQYLRALMQGRLVCRGADERTQAAERLRHDAAQLRELFLDGRESQWLGRGRGLERDQPRRVQGLEESVQCAPVLLALRELLNLRDPTLLGLEVAGLRQQFPDRGSRLRPLGPARGRVPRAAPGRTQLSAGRPAALAPSGWTRTLQPRASTCTPAVLLPPLGVLCLTLGCPQNKATAPVRLNCVRWRRGDRNKSPREEVDRVGSWSDPAGCDHQDRMVLDSGAQVYEQAPPSPPSSPSSLGHRLRPSDRDGTALYPWPRSLALPLALSVRSALRPRPEPQPFSELHLGHRGHMRRSESTYTVNSIGRRGGSTQGRAPPGQGRDPGGGTLRPAASLPHIAKTRKGAGRGASKSPCMLVALRPTNMDRERDKFFQSHYTYNPQFEYQEPMPTAVLGKYSEASGQFLHQAVGIIEAVLEKFGTYERFEAATGGQLLTKCQIWSIVRKYMQKEGCAGEVVVQLSEDLLSQAVMMVENSRPTLAINLTGARQYWLEGMLRHEIGTHYLRGVNNARQPWHSAEGRLQYGLRPANPTEEGLASLHSVLFRKQPFLWRAALLYYTIHRAAHMSFRQLFQDLARYVQDADVRWEYCVRAKRGQTDTSLPGCFSKDQVYLDGIVRILRHRQTIDFPLLTSLGKVSYEDVDHLRPHGVLDKTRVPHFMQDLARYRQQLEHIMTTNRLDEAELGRLLPDD</sequence>
<comment type="caution">
    <text evidence="7">The sequence shown here is derived from an EMBL/GenBank/DDBJ whole genome shotgun (WGS) entry which is preliminary data.</text>
</comment>
<dbReference type="Gene3D" id="1.10.357.70">
    <property type="entry name" value="Exocyst complex component Sec6, C-terminal domain"/>
    <property type="match status" value="1"/>
</dbReference>
<evidence type="ECO:0000313" key="7">
    <source>
        <dbReference type="EMBL" id="TEA38604.1"/>
    </source>
</evidence>
<keyword evidence="4" id="KW-0378">Hydrolase</keyword>
<dbReference type="GO" id="GO:0000145">
    <property type="term" value="C:exocyst"/>
    <property type="evidence" value="ECO:0007669"/>
    <property type="project" value="InterPro"/>
</dbReference>
<evidence type="ECO:0000256" key="1">
    <source>
        <dbReference type="ARBA" id="ARBA00001947"/>
    </source>
</evidence>
<dbReference type="GO" id="GO:0006508">
    <property type="term" value="P:proteolysis"/>
    <property type="evidence" value="ECO:0007669"/>
    <property type="project" value="UniProtKB-KW"/>
</dbReference>
<organism evidence="7 8">
    <name type="scientific">Sousa chinensis</name>
    <name type="common">Indo-pacific humpbacked dolphin</name>
    <name type="synonym">Steno chinensis</name>
    <dbReference type="NCBI Taxonomy" id="103600"/>
    <lineage>
        <taxon>Eukaryota</taxon>
        <taxon>Metazoa</taxon>
        <taxon>Chordata</taxon>
        <taxon>Craniata</taxon>
        <taxon>Vertebrata</taxon>
        <taxon>Euteleostomi</taxon>
        <taxon>Mammalia</taxon>
        <taxon>Eutheria</taxon>
        <taxon>Laurasiatheria</taxon>
        <taxon>Artiodactyla</taxon>
        <taxon>Whippomorpha</taxon>
        <taxon>Cetacea</taxon>
        <taxon>Odontoceti</taxon>
        <taxon>Delphinidae</taxon>
        <taxon>Sousa</taxon>
    </lineage>
</organism>
<feature type="region of interest" description="Disordered" evidence="6">
    <location>
        <begin position="768"/>
        <end position="797"/>
    </location>
</feature>
<evidence type="ECO:0000256" key="5">
    <source>
        <dbReference type="ARBA" id="ARBA00023049"/>
    </source>
</evidence>
<dbReference type="PANTHER" id="PTHR31817">
    <property type="match status" value="1"/>
</dbReference>
<feature type="region of interest" description="Disordered" evidence="6">
    <location>
        <begin position="939"/>
        <end position="995"/>
    </location>
</feature>
<dbReference type="Gene3D" id="1.10.357.50">
    <property type="match status" value="1"/>
</dbReference>
<dbReference type="GO" id="GO:0006887">
    <property type="term" value="P:exocytosis"/>
    <property type="evidence" value="ECO:0007669"/>
    <property type="project" value="InterPro"/>
</dbReference>
<evidence type="ECO:0008006" key="9">
    <source>
        <dbReference type="Google" id="ProtNLM"/>
    </source>
</evidence>
<dbReference type="EMBL" id="QWLN02004798">
    <property type="protein sequence ID" value="TEA38604.1"/>
    <property type="molecule type" value="Genomic_DNA"/>
</dbReference>
<keyword evidence="8" id="KW-1185">Reference proteome</keyword>
<keyword evidence="3" id="KW-0645">Protease</keyword>
<dbReference type="GO" id="GO:0008237">
    <property type="term" value="F:metallopeptidase activity"/>
    <property type="evidence" value="ECO:0007669"/>
    <property type="project" value="UniProtKB-KW"/>
</dbReference>
<proteinExistence type="inferred from homology"/>
<protein>
    <recommendedName>
        <fullName evidence="9">Exocyst complex component 3-like protein</fullName>
    </recommendedName>
</protein>
<feature type="region of interest" description="Disordered" evidence="6">
    <location>
        <begin position="855"/>
        <end position="878"/>
    </location>
</feature>
<feature type="compositionally biased region" description="Basic and acidic residues" evidence="6">
    <location>
        <begin position="855"/>
        <end position="865"/>
    </location>
</feature>
<gene>
    <name evidence="7" type="ORF">DBR06_SOUSAS110527</name>
</gene>
<evidence type="ECO:0000256" key="2">
    <source>
        <dbReference type="ARBA" id="ARBA00009447"/>
    </source>
</evidence>
<comment type="cofactor">
    <cofactor evidence="1">
        <name>Zn(2+)</name>
        <dbReference type="ChEBI" id="CHEBI:29105"/>
    </cofactor>
</comment>
<accession>A0A484GRY8</accession>
<dbReference type="InterPro" id="IPR010326">
    <property type="entry name" value="EXOC3/Sec6"/>
</dbReference>
<comment type="similarity">
    <text evidence="2">Belongs to the SEC6 family.</text>
</comment>
<feature type="region of interest" description="Disordered" evidence="6">
    <location>
        <begin position="890"/>
        <end position="915"/>
    </location>
</feature>
<dbReference type="FunFam" id="1.10.357.50:FF:000009">
    <property type="entry name" value="Exocyst complex component 3-like 1"/>
    <property type="match status" value="1"/>
</dbReference>
<feature type="compositionally biased region" description="Low complexity" evidence="6">
    <location>
        <begin position="772"/>
        <end position="789"/>
    </location>
</feature>
<dbReference type="PANTHER" id="PTHR31817:SF1">
    <property type="entry name" value="MICROTUBULE-ASSOCIATED TYROSINE CARBOXYPEPTIDASE 1"/>
    <property type="match status" value="1"/>
</dbReference>
<evidence type="ECO:0000313" key="8">
    <source>
        <dbReference type="Proteomes" id="UP000295264"/>
    </source>
</evidence>
<keyword evidence="5" id="KW-0482">Metalloprotease</keyword>
<dbReference type="Pfam" id="PF06046">
    <property type="entry name" value="Sec6"/>
    <property type="match status" value="1"/>
</dbReference>
<dbReference type="InterPro" id="IPR012548">
    <property type="entry name" value="MATCAP"/>
</dbReference>
<dbReference type="SMART" id="SM01154">
    <property type="entry name" value="DUF1704"/>
    <property type="match status" value="1"/>
</dbReference>
<dbReference type="InterPro" id="IPR042532">
    <property type="entry name" value="EXOC3/Sec6_C"/>
</dbReference>
<dbReference type="Pfam" id="PF08014">
    <property type="entry name" value="MATCAP"/>
    <property type="match status" value="1"/>
</dbReference>
<name>A0A484GRY8_SOUCH</name>
<reference evidence="7 8" key="1">
    <citation type="journal article" date="2018" name="Genomics">
        <title>Molecular footprints of inshore aquatic adaptation in Indo-Pacific humpback dolphin (Sousa chinensis).</title>
        <authorList>
            <person name="Ming Y."/>
            <person name="Jian J."/>
            <person name="Yu F."/>
            <person name="Yu X."/>
            <person name="Wang J."/>
            <person name="Liu W."/>
        </authorList>
    </citation>
    <scope>NUCLEOTIDE SEQUENCE [LARGE SCALE GENOMIC DNA]</scope>
    <source>
        <strain evidence="7">MY-2018</strain>
        <tissue evidence="7">Skin</tissue>
    </source>
</reference>
<evidence type="ECO:0000256" key="6">
    <source>
        <dbReference type="SAM" id="MobiDB-lite"/>
    </source>
</evidence>
<evidence type="ECO:0000256" key="4">
    <source>
        <dbReference type="ARBA" id="ARBA00022801"/>
    </source>
</evidence>